<dbReference type="Proteomes" id="UP000424527">
    <property type="component" value="Unassembled WGS sequence"/>
</dbReference>
<gene>
    <name evidence="4" type="ORF">D5F01_LYC13062</name>
</gene>
<comment type="caution">
    <text evidence="4">The sequence shown here is derived from an EMBL/GenBank/DDBJ whole genome shotgun (WGS) entry which is preliminary data.</text>
</comment>
<evidence type="ECO:0000313" key="4">
    <source>
        <dbReference type="EMBL" id="KAE8289182.1"/>
    </source>
</evidence>
<evidence type="ECO:0000256" key="2">
    <source>
        <dbReference type="SAM" id="MobiDB-lite"/>
    </source>
</evidence>
<dbReference type="PANTHER" id="PTHR40472:SF7">
    <property type="entry name" value="PROTEIN RAPUNZEL"/>
    <property type="match status" value="1"/>
</dbReference>
<feature type="transmembrane region" description="Helical" evidence="3">
    <location>
        <begin position="604"/>
        <end position="623"/>
    </location>
</feature>
<feature type="compositionally biased region" description="Basic and acidic residues" evidence="2">
    <location>
        <begin position="223"/>
        <end position="242"/>
    </location>
</feature>
<keyword evidence="3" id="KW-0812">Transmembrane</keyword>
<feature type="region of interest" description="Disordered" evidence="2">
    <location>
        <begin position="131"/>
        <end position="174"/>
    </location>
</feature>
<dbReference type="PANTHER" id="PTHR40472">
    <property type="entry name" value="RICIN B-TYPE LECTIN DOMAIN-CONTAINING PROTEIN"/>
    <property type="match status" value="1"/>
</dbReference>
<feature type="region of interest" description="Disordered" evidence="2">
    <location>
        <begin position="223"/>
        <end position="257"/>
    </location>
</feature>
<feature type="region of interest" description="Disordered" evidence="2">
    <location>
        <begin position="277"/>
        <end position="297"/>
    </location>
</feature>
<organism evidence="4 5">
    <name type="scientific">Larimichthys crocea</name>
    <name type="common">Large yellow croaker</name>
    <name type="synonym">Pseudosciaena crocea</name>
    <dbReference type="NCBI Taxonomy" id="215358"/>
    <lineage>
        <taxon>Eukaryota</taxon>
        <taxon>Metazoa</taxon>
        <taxon>Chordata</taxon>
        <taxon>Craniata</taxon>
        <taxon>Vertebrata</taxon>
        <taxon>Euteleostomi</taxon>
        <taxon>Actinopterygii</taxon>
        <taxon>Neopterygii</taxon>
        <taxon>Teleostei</taxon>
        <taxon>Neoteleostei</taxon>
        <taxon>Acanthomorphata</taxon>
        <taxon>Eupercaria</taxon>
        <taxon>Sciaenidae</taxon>
        <taxon>Larimichthys</taxon>
    </lineage>
</organism>
<proteinExistence type="predicted"/>
<feature type="region of interest" description="Disordered" evidence="2">
    <location>
        <begin position="86"/>
        <end position="111"/>
    </location>
</feature>
<evidence type="ECO:0000256" key="1">
    <source>
        <dbReference type="SAM" id="Coils"/>
    </source>
</evidence>
<reference evidence="4 5" key="1">
    <citation type="submission" date="2019-07" db="EMBL/GenBank/DDBJ databases">
        <title>Chromosome genome assembly for large yellow croaker.</title>
        <authorList>
            <person name="Xiao S."/>
        </authorList>
    </citation>
    <scope>NUCLEOTIDE SEQUENCE [LARGE SCALE GENOMIC DNA]</scope>
    <source>
        <strain evidence="4">JMULYC20181020</strain>
        <tissue evidence="4">Muscle</tissue>
    </source>
</reference>
<evidence type="ECO:0008006" key="6">
    <source>
        <dbReference type="Google" id="ProtNLM"/>
    </source>
</evidence>
<keyword evidence="5" id="KW-1185">Reference proteome</keyword>
<keyword evidence="3" id="KW-0472">Membrane</keyword>
<keyword evidence="1" id="KW-0175">Coiled coil</keyword>
<dbReference type="EMBL" id="REGW02000012">
    <property type="protein sequence ID" value="KAE8289182.1"/>
    <property type="molecule type" value="Genomic_DNA"/>
</dbReference>
<dbReference type="AlphaFoldDB" id="A0A6G0ID70"/>
<dbReference type="InterPro" id="IPR039051">
    <property type="entry name" value="SE-CTX-like"/>
</dbReference>
<feature type="compositionally biased region" description="Low complexity" evidence="2">
    <location>
        <begin position="131"/>
        <end position="144"/>
    </location>
</feature>
<accession>A0A6G0ID70</accession>
<sequence>MNVLKNTILHPHLRDEEAAVVENAIRLAIDSVINVLCGVNSAKTHEHRRMVADRDKEIQRLECRLKEIEHELQVLRRHGCTCGSQPNTCDPHRGEQSGYEPGGEMSAAQQQQECEMSISLGLFARPPSHISSQSLESALPSSPSRMGLDQSCTSHFSESSGVSETANNLSQSPSGIVVKEEPCEIDAVLIKWEMSEERFGEHQESSGSPCQDTESFGVKERFKEKPHADPDGPHFTEGENLRNKKKTVPMSELPEETQRLKRAAWRAASKRYYARKIARQQASSSRPGPFPHITDSRFTQPITLVDKRRRTTTRMISELTDESQTLQREAWRAASRSSQHREDRASLVLLLPPGLVSQRGDAGSLNLLENQGLLGRRRRLSRLGLGRGRYRHSQSQKRNHLARRGESRYVHIFTQRPQHLHRLEMMMDEEIIEDRAKLKQGLVKVLECVATISSAAAVVNPIFGVAGSLIRVVLHHVDDEDIRTLKREFGSVNRALDQLSQMNRNTLVQIKKETLDGQYCRVEENLKNQFRKFMDMVEARPEHRERKKEDFEESYANDLGDQNLHTLYDGVVGTPKLFSRPILEVYLKHSQGDRQTMERLCTRLTYLFCIGLIALMGYAAVIGDDEESLSEEWAEKMEHVQEKMQDALRRCK</sequence>
<name>A0A6G0ID70_LARCR</name>
<feature type="compositionally biased region" description="Polar residues" evidence="2">
    <location>
        <begin position="150"/>
        <end position="174"/>
    </location>
</feature>
<evidence type="ECO:0000313" key="5">
    <source>
        <dbReference type="Proteomes" id="UP000424527"/>
    </source>
</evidence>
<evidence type="ECO:0000256" key="3">
    <source>
        <dbReference type="SAM" id="Phobius"/>
    </source>
</evidence>
<feature type="coiled-coil region" evidence="1">
    <location>
        <begin position="51"/>
        <end position="78"/>
    </location>
</feature>
<keyword evidence="3" id="KW-1133">Transmembrane helix</keyword>
<protein>
    <recommendedName>
        <fullName evidence="6">Protein rapunzel</fullName>
    </recommendedName>
</protein>